<evidence type="ECO:0000313" key="2">
    <source>
        <dbReference type="EMBL" id="OCS90872.1"/>
    </source>
</evidence>
<comment type="caution">
    <text evidence="2">The sequence shown here is derived from an EMBL/GenBank/DDBJ whole genome shotgun (WGS) entry which is preliminary data.</text>
</comment>
<sequence length="174" mass="20502">MLIRKLTTDDIDQYYELRLQALQHNPEVFGSTYEREINYSSERILAHLEPIDNEQFIIGAFDAEKKLIGIVSFRRERSPKMRHKGVVYGMYVLPEIRNQSVGLQLLMHFVRECEMIEGLERLNLSVVSTNESAIALYEKVGFEHYGHEKRALKYLNNYYDENLMVIDVDKVHIF</sequence>
<dbReference type="PANTHER" id="PTHR43617">
    <property type="entry name" value="L-AMINO ACID N-ACETYLTRANSFERASE"/>
    <property type="match status" value="1"/>
</dbReference>
<dbReference type="CDD" id="cd04301">
    <property type="entry name" value="NAT_SF"/>
    <property type="match status" value="1"/>
</dbReference>
<keyword evidence="3" id="KW-1185">Reference proteome</keyword>
<organism evidence="2 3">
    <name type="scientific">Caryophanon latum</name>
    <dbReference type="NCBI Taxonomy" id="33977"/>
    <lineage>
        <taxon>Bacteria</taxon>
        <taxon>Bacillati</taxon>
        <taxon>Bacillota</taxon>
        <taxon>Bacilli</taxon>
        <taxon>Bacillales</taxon>
        <taxon>Caryophanaceae</taxon>
        <taxon>Caryophanon</taxon>
    </lineage>
</organism>
<name>A0A1C0YUP6_9BACL</name>
<proteinExistence type="predicted"/>
<dbReference type="Gene3D" id="3.40.630.30">
    <property type="match status" value="1"/>
</dbReference>
<evidence type="ECO:0000259" key="1">
    <source>
        <dbReference type="PROSITE" id="PS51186"/>
    </source>
</evidence>
<protein>
    <recommendedName>
        <fullName evidence="1">N-acetyltransferase domain-containing protein</fullName>
    </recommendedName>
</protein>
<dbReference type="PANTHER" id="PTHR43617:SF33">
    <property type="entry name" value="SPORE COAT POLYSACCHARIDE BIOSYNTHESIS PROTEIN SPSD"/>
    <property type="match status" value="1"/>
</dbReference>
<dbReference type="RefSeq" id="WP_066464355.1">
    <property type="nucleotide sequence ID" value="NZ_MATO01000034.1"/>
</dbReference>
<dbReference type="OrthoDB" id="9799092at2"/>
<dbReference type="InterPro" id="IPR050276">
    <property type="entry name" value="MshD_Acetyltransferase"/>
</dbReference>
<accession>A0A1C0YUP6</accession>
<dbReference type="InterPro" id="IPR000182">
    <property type="entry name" value="GNAT_dom"/>
</dbReference>
<dbReference type="GO" id="GO:0016747">
    <property type="term" value="F:acyltransferase activity, transferring groups other than amino-acyl groups"/>
    <property type="evidence" value="ECO:0007669"/>
    <property type="project" value="InterPro"/>
</dbReference>
<dbReference type="EMBL" id="MATO01000034">
    <property type="protein sequence ID" value="OCS90872.1"/>
    <property type="molecule type" value="Genomic_DNA"/>
</dbReference>
<dbReference type="InterPro" id="IPR016181">
    <property type="entry name" value="Acyl_CoA_acyltransferase"/>
</dbReference>
<gene>
    <name evidence="2" type="ORF">A6K76_02130</name>
</gene>
<dbReference type="SUPFAM" id="SSF55729">
    <property type="entry name" value="Acyl-CoA N-acyltransferases (Nat)"/>
    <property type="match status" value="1"/>
</dbReference>
<dbReference type="Pfam" id="PF13420">
    <property type="entry name" value="Acetyltransf_4"/>
    <property type="match status" value="1"/>
</dbReference>
<dbReference type="AlphaFoldDB" id="A0A1C0YUP6"/>
<dbReference type="Proteomes" id="UP000093482">
    <property type="component" value="Unassembled WGS sequence"/>
</dbReference>
<dbReference type="PROSITE" id="PS51186">
    <property type="entry name" value="GNAT"/>
    <property type="match status" value="1"/>
</dbReference>
<reference evidence="2 3" key="1">
    <citation type="submission" date="2016-07" db="EMBL/GenBank/DDBJ databases">
        <title>Caryophanon latum genome sequencing.</title>
        <authorList>
            <person name="Verma A."/>
            <person name="Pal Y."/>
            <person name="Krishnamurthi S."/>
        </authorList>
    </citation>
    <scope>NUCLEOTIDE SEQUENCE [LARGE SCALE GENOMIC DNA]</scope>
    <source>
        <strain evidence="2 3">DSM 14151</strain>
    </source>
</reference>
<feature type="domain" description="N-acetyltransferase" evidence="1">
    <location>
        <begin position="1"/>
        <end position="169"/>
    </location>
</feature>
<evidence type="ECO:0000313" key="3">
    <source>
        <dbReference type="Proteomes" id="UP000093482"/>
    </source>
</evidence>